<evidence type="ECO:0000256" key="1">
    <source>
        <dbReference type="SAM" id="SignalP"/>
    </source>
</evidence>
<dbReference type="AlphaFoldDB" id="A0A7C2PIU4"/>
<protein>
    <submittedName>
        <fullName evidence="3">Pyrrolo-quinoline quinone</fullName>
    </submittedName>
</protein>
<evidence type="ECO:0000313" key="3">
    <source>
        <dbReference type="EMBL" id="HEN16757.1"/>
    </source>
</evidence>
<sequence>MSRLWLLCLMLLPAVCAAGDWPQFRGPTQQGVSTETGLPVTWSETEHIAWKTELPGLGWSSPSIVGTQIWLTTALDDGHSLRALCLDLGSGRIVKDVEVFHKDDPGSIHKKNSHASPTPVIEDDRVYVHFGKHGTACLTTVGDIVWRTELAYEHRHGPGGSPVVFENLLIINCDGTDTQYVVALDKRTGREVWRQFRGDASMAYSTPTLTAVNGRPVLVSCGGEWTVAYEPATGKELWRFRYPKGYSNVPRPAVAFGMAYVSSGYNTPTLYAVPLEAQGELGTDDAVWKVTKGAPRNASPLIAGDELYMVSDNGIVTCLDARTGAQHWQERVGGDCSASPLFADGRIYITNETGETTVLAAGTSYQELAKNALPGRTLASLATADGAFFLRTDAALYRIQQPRQ</sequence>
<feature type="signal peptide" evidence="1">
    <location>
        <begin position="1"/>
        <end position="17"/>
    </location>
</feature>
<comment type="caution">
    <text evidence="3">The sequence shown here is derived from an EMBL/GenBank/DDBJ whole genome shotgun (WGS) entry which is preliminary data.</text>
</comment>
<gene>
    <name evidence="3" type="ORF">ENQ76_14950</name>
</gene>
<organism evidence="3">
    <name type="scientific">Schlesneria paludicola</name>
    <dbReference type="NCBI Taxonomy" id="360056"/>
    <lineage>
        <taxon>Bacteria</taxon>
        <taxon>Pseudomonadati</taxon>
        <taxon>Planctomycetota</taxon>
        <taxon>Planctomycetia</taxon>
        <taxon>Planctomycetales</taxon>
        <taxon>Planctomycetaceae</taxon>
        <taxon>Schlesneria</taxon>
    </lineage>
</organism>
<dbReference type="Gene3D" id="2.130.10.10">
    <property type="entry name" value="YVTN repeat-like/Quinoprotein amine dehydrogenase"/>
    <property type="match status" value="1"/>
</dbReference>
<reference evidence="3" key="1">
    <citation type="journal article" date="2020" name="mSystems">
        <title>Genome- and Community-Level Interaction Insights into Carbon Utilization and Element Cycling Functions of Hydrothermarchaeota in Hydrothermal Sediment.</title>
        <authorList>
            <person name="Zhou Z."/>
            <person name="Liu Y."/>
            <person name="Xu W."/>
            <person name="Pan J."/>
            <person name="Luo Z.H."/>
            <person name="Li M."/>
        </authorList>
    </citation>
    <scope>NUCLEOTIDE SEQUENCE [LARGE SCALE GENOMIC DNA]</scope>
    <source>
        <strain evidence="3">SpSt-339</strain>
    </source>
</reference>
<feature type="domain" description="Pyrrolo-quinoline quinone repeat" evidence="2">
    <location>
        <begin position="179"/>
        <end position="270"/>
    </location>
</feature>
<dbReference type="InterPro" id="IPR015943">
    <property type="entry name" value="WD40/YVTN_repeat-like_dom_sf"/>
</dbReference>
<dbReference type="SUPFAM" id="SSF50998">
    <property type="entry name" value="Quinoprotein alcohol dehydrogenase-like"/>
    <property type="match status" value="1"/>
</dbReference>
<keyword evidence="1" id="KW-0732">Signal</keyword>
<feature type="domain" description="Pyrrolo-quinoline quinone repeat" evidence="2">
    <location>
        <begin position="283"/>
        <end position="361"/>
    </location>
</feature>
<dbReference type="InterPro" id="IPR018391">
    <property type="entry name" value="PQQ_b-propeller_rpt"/>
</dbReference>
<dbReference type="InterPro" id="IPR011047">
    <property type="entry name" value="Quinoprotein_ADH-like_sf"/>
</dbReference>
<dbReference type="SMART" id="SM00564">
    <property type="entry name" value="PQQ"/>
    <property type="match status" value="4"/>
</dbReference>
<dbReference type="Pfam" id="PF13360">
    <property type="entry name" value="PQQ_2"/>
    <property type="match status" value="2"/>
</dbReference>
<accession>A0A7C2PIU4</accession>
<evidence type="ECO:0000259" key="2">
    <source>
        <dbReference type="Pfam" id="PF13360"/>
    </source>
</evidence>
<dbReference type="PANTHER" id="PTHR34512">
    <property type="entry name" value="CELL SURFACE PROTEIN"/>
    <property type="match status" value="1"/>
</dbReference>
<feature type="chain" id="PRO_5028248432" evidence="1">
    <location>
        <begin position="18"/>
        <end position="404"/>
    </location>
</feature>
<dbReference type="InterPro" id="IPR002372">
    <property type="entry name" value="PQQ_rpt_dom"/>
</dbReference>
<proteinExistence type="predicted"/>
<dbReference type="PANTHER" id="PTHR34512:SF30">
    <property type="entry name" value="OUTER MEMBRANE PROTEIN ASSEMBLY FACTOR BAMB"/>
    <property type="match status" value="1"/>
</dbReference>
<name>A0A7C2PIU4_9PLAN</name>
<dbReference type="EMBL" id="DSOK01000410">
    <property type="protein sequence ID" value="HEN16757.1"/>
    <property type="molecule type" value="Genomic_DNA"/>
</dbReference>